<dbReference type="InterPro" id="IPR036986">
    <property type="entry name" value="S4_RNA-bd_sf"/>
</dbReference>
<dbReference type="CDD" id="cd00165">
    <property type="entry name" value="S4"/>
    <property type="match status" value="1"/>
</dbReference>
<reference evidence="1 2" key="1">
    <citation type="journal article" date="2013" name="PLoS Pathog.">
        <title>Genomic analysis of the Kiwifruit pathogen Pseudomonas syringae pv. actinidiae provides insight into the origins of an emergent plant disease.</title>
        <authorList>
            <person name="McCann H.C."/>
            <person name="Rikkerink E.H."/>
            <person name="Bertels F."/>
            <person name="Fiers M."/>
            <person name="Lu A."/>
            <person name="Rees-George J."/>
            <person name="Andersen M.T."/>
            <person name="Gleave A.P."/>
            <person name="Haubold B."/>
            <person name="Wohlers M.W."/>
            <person name="Guttman D.S."/>
            <person name="Wang P.W."/>
            <person name="Straub C."/>
            <person name="Vanneste J.L."/>
            <person name="Rainey P.B."/>
            <person name="Templeton M.D."/>
        </authorList>
    </citation>
    <scope>NUCLEOTIDE SEQUENCE [LARGE SCALE GENOMIC DNA]</scope>
    <source>
        <strain evidence="1 2">ICMP 19096</strain>
    </source>
</reference>
<comment type="caution">
    <text evidence="1">The sequence shown here is derived from an EMBL/GenBank/DDBJ whole genome shotgun (WGS) entry which is preliminary data.</text>
</comment>
<protein>
    <submittedName>
        <fullName evidence="1">Pseudouridine synthase RluD</fullName>
    </submittedName>
</protein>
<organism evidence="1 2">
    <name type="scientific">Pseudomonas syringae pv. actinidiae ICMP 19096</name>
    <dbReference type="NCBI Taxonomy" id="1194405"/>
    <lineage>
        <taxon>Bacteria</taxon>
        <taxon>Pseudomonadati</taxon>
        <taxon>Pseudomonadota</taxon>
        <taxon>Gammaproteobacteria</taxon>
        <taxon>Pseudomonadales</taxon>
        <taxon>Pseudomonadaceae</taxon>
        <taxon>Pseudomonas</taxon>
        <taxon>Pseudomonas syringae</taxon>
    </lineage>
</organism>
<dbReference type="AlphaFoldDB" id="A0A656JRW8"/>
<sequence>MSENIELRAEVPSELGGQRLDQVAAQLFAEHSRSRLSAWIKDGRLTV</sequence>
<dbReference type="GO" id="GO:0003723">
    <property type="term" value="F:RNA binding"/>
    <property type="evidence" value="ECO:0007669"/>
    <property type="project" value="InterPro"/>
</dbReference>
<evidence type="ECO:0000313" key="2">
    <source>
        <dbReference type="Proteomes" id="UP000018849"/>
    </source>
</evidence>
<dbReference type="Gene3D" id="3.10.290.10">
    <property type="entry name" value="RNA-binding S4 domain"/>
    <property type="match status" value="1"/>
</dbReference>
<dbReference type="EMBL" id="AOKF01002549">
    <property type="protein sequence ID" value="EPN48453.1"/>
    <property type="molecule type" value="Genomic_DNA"/>
</dbReference>
<accession>A0A656JRW8</accession>
<dbReference type="Proteomes" id="UP000018849">
    <property type="component" value="Unassembled WGS sequence"/>
</dbReference>
<gene>
    <name evidence="1" type="ORF">A245_30061</name>
</gene>
<evidence type="ECO:0000313" key="1">
    <source>
        <dbReference type="EMBL" id="EPN48453.1"/>
    </source>
</evidence>
<feature type="non-terminal residue" evidence="1">
    <location>
        <position position="47"/>
    </location>
</feature>
<proteinExistence type="predicted"/>
<name>A0A656JRW8_PSESF</name>